<keyword evidence="2" id="KW-0812">Transmembrane</keyword>
<feature type="domain" description="SEA" evidence="3">
    <location>
        <begin position="177"/>
        <end position="290"/>
    </location>
</feature>
<dbReference type="PROSITE" id="PS50024">
    <property type="entry name" value="SEA"/>
    <property type="match status" value="1"/>
</dbReference>
<keyword evidence="4" id="KW-1185">Reference proteome</keyword>
<feature type="region of interest" description="Disordered" evidence="1">
    <location>
        <begin position="105"/>
        <end position="159"/>
    </location>
</feature>
<feature type="compositionally biased region" description="Polar residues" evidence="1">
    <location>
        <begin position="71"/>
        <end position="80"/>
    </location>
</feature>
<dbReference type="SUPFAM" id="SSF82671">
    <property type="entry name" value="SEA domain"/>
    <property type="match status" value="1"/>
</dbReference>
<evidence type="ECO:0000313" key="5">
    <source>
        <dbReference type="WBParaSite" id="EN70_8240"/>
    </source>
</evidence>
<dbReference type="InterPro" id="IPR000082">
    <property type="entry name" value="SEA_dom"/>
</dbReference>
<dbReference type="Proteomes" id="UP000095285">
    <property type="component" value="Unassembled WGS sequence"/>
</dbReference>
<sequence length="394" mass="42939">MSEENFGVPGFLLVEELGPEATEEIHQAVTDTVIRNPSTTQSSNTEFKVWTGMPIDLTENSDDLNEHHNSELTSVGKSETARNSFEDIGDLKDISVIDDDSFYHTNVEEGSDPAFRRITDERKSEPESTLQPEATREPVSFPKSGVLVSSGKNPEPVTDFKPKTESEFIVLSEAKEGAYKTSFSFRITSIDYIPEFGDPNSGKYKKLRDQLLPDLEKLFGSIFGHIYNGIHLVSFLKGSVIVDGIVLTSAKPDDMEQLATDFEQQITMTNLQIGGNDVDPRSIVLDGGTSSYIVGGGIAIGILAILLIAFTVIATNNKRANGTLKLKEENIEMGDSNRSAWRNGTSPVNLMNYGNSRMIHGGMTANTQPPIAMTGSQVTAINAHAATHAIQSHP</sequence>
<dbReference type="STRING" id="7209.A0A1I7W0H8"/>
<dbReference type="InterPro" id="IPR036364">
    <property type="entry name" value="SEA_dom_sf"/>
</dbReference>
<protein>
    <submittedName>
        <fullName evidence="5">SEA domain-containing protein</fullName>
    </submittedName>
</protein>
<keyword evidence="2" id="KW-0472">Membrane</keyword>
<dbReference type="WBParaSite" id="EN70_8240">
    <property type="protein sequence ID" value="EN70_8240"/>
    <property type="gene ID" value="EN70_8240"/>
</dbReference>
<reference evidence="4" key="1">
    <citation type="submission" date="2012-04" db="EMBL/GenBank/DDBJ databases">
        <title>The Genome Sequence of Loa loa.</title>
        <authorList>
            <consortium name="The Broad Institute Genome Sequencing Platform"/>
            <consortium name="Broad Institute Genome Sequencing Center for Infectious Disease"/>
            <person name="Nutman T.B."/>
            <person name="Fink D.L."/>
            <person name="Russ C."/>
            <person name="Young S."/>
            <person name="Zeng Q."/>
            <person name="Gargeya S."/>
            <person name="Alvarado L."/>
            <person name="Berlin A."/>
            <person name="Chapman S.B."/>
            <person name="Chen Z."/>
            <person name="Freedman E."/>
            <person name="Gellesch M."/>
            <person name="Goldberg J."/>
            <person name="Griggs A."/>
            <person name="Gujja S."/>
            <person name="Heilman E.R."/>
            <person name="Heiman D."/>
            <person name="Howarth C."/>
            <person name="Mehta T."/>
            <person name="Neiman D."/>
            <person name="Pearson M."/>
            <person name="Roberts A."/>
            <person name="Saif S."/>
            <person name="Shea T."/>
            <person name="Shenoy N."/>
            <person name="Sisk P."/>
            <person name="Stolte C."/>
            <person name="Sykes S."/>
            <person name="White J."/>
            <person name="Yandava C."/>
            <person name="Haas B."/>
            <person name="Henn M.R."/>
            <person name="Nusbaum C."/>
            <person name="Birren B."/>
        </authorList>
    </citation>
    <scope>NUCLEOTIDE SEQUENCE [LARGE SCALE GENOMIC DNA]</scope>
</reference>
<dbReference type="Pfam" id="PF01390">
    <property type="entry name" value="SEA"/>
    <property type="match status" value="1"/>
</dbReference>
<name>A0A1I7W0H8_LOALO</name>
<accession>A0A1I7W0H8</accession>
<feature type="region of interest" description="Disordered" evidence="1">
    <location>
        <begin position="60"/>
        <end position="80"/>
    </location>
</feature>
<dbReference type="AlphaFoldDB" id="A0A1I7W0H8"/>
<evidence type="ECO:0000259" key="3">
    <source>
        <dbReference type="PROSITE" id="PS50024"/>
    </source>
</evidence>
<evidence type="ECO:0000313" key="4">
    <source>
        <dbReference type="Proteomes" id="UP000095285"/>
    </source>
</evidence>
<evidence type="ECO:0000256" key="1">
    <source>
        <dbReference type="SAM" id="MobiDB-lite"/>
    </source>
</evidence>
<feature type="compositionally biased region" description="Basic and acidic residues" evidence="1">
    <location>
        <begin position="114"/>
        <end position="126"/>
    </location>
</feature>
<dbReference type="Gene3D" id="3.30.70.960">
    <property type="entry name" value="SEA domain"/>
    <property type="match status" value="1"/>
</dbReference>
<proteinExistence type="predicted"/>
<evidence type="ECO:0000256" key="2">
    <source>
        <dbReference type="SAM" id="Phobius"/>
    </source>
</evidence>
<keyword evidence="2" id="KW-1133">Transmembrane helix</keyword>
<feature type="transmembrane region" description="Helical" evidence="2">
    <location>
        <begin position="292"/>
        <end position="315"/>
    </location>
</feature>
<organism evidence="4 5">
    <name type="scientific">Loa loa</name>
    <name type="common">Eye worm</name>
    <name type="synonym">Filaria loa</name>
    <dbReference type="NCBI Taxonomy" id="7209"/>
    <lineage>
        <taxon>Eukaryota</taxon>
        <taxon>Metazoa</taxon>
        <taxon>Ecdysozoa</taxon>
        <taxon>Nematoda</taxon>
        <taxon>Chromadorea</taxon>
        <taxon>Rhabditida</taxon>
        <taxon>Spirurina</taxon>
        <taxon>Spiruromorpha</taxon>
        <taxon>Filarioidea</taxon>
        <taxon>Onchocercidae</taxon>
        <taxon>Loa</taxon>
    </lineage>
</organism>
<reference evidence="5" key="2">
    <citation type="submission" date="2016-11" db="UniProtKB">
        <authorList>
            <consortium name="WormBaseParasite"/>
        </authorList>
    </citation>
    <scope>IDENTIFICATION</scope>
</reference>